<reference evidence="1 2" key="1">
    <citation type="journal article" date="2016" name="Nat. Commun.">
        <title>Thousands of microbial genomes shed light on interconnected biogeochemical processes in an aquifer system.</title>
        <authorList>
            <person name="Anantharaman K."/>
            <person name="Brown C.T."/>
            <person name="Hug L.A."/>
            <person name="Sharon I."/>
            <person name="Castelle C.J."/>
            <person name="Probst A.J."/>
            <person name="Thomas B.C."/>
            <person name="Singh A."/>
            <person name="Wilkins M.J."/>
            <person name="Karaoz U."/>
            <person name="Brodie E.L."/>
            <person name="Williams K.H."/>
            <person name="Hubbard S.S."/>
            <person name="Banfield J.F."/>
        </authorList>
    </citation>
    <scope>NUCLEOTIDE SEQUENCE [LARGE SCALE GENOMIC DNA]</scope>
</reference>
<comment type="caution">
    <text evidence="1">The sequence shown here is derived from an EMBL/GenBank/DDBJ whole genome shotgun (WGS) entry which is preliminary data.</text>
</comment>
<dbReference type="Proteomes" id="UP000176493">
    <property type="component" value="Unassembled WGS sequence"/>
</dbReference>
<dbReference type="AlphaFoldDB" id="A0A1G2MBR0"/>
<dbReference type="InterPro" id="IPR014942">
    <property type="entry name" value="AbiEii"/>
</dbReference>
<evidence type="ECO:0000313" key="2">
    <source>
        <dbReference type="Proteomes" id="UP000176493"/>
    </source>
</evidence>
<proteinExistence type="predicted"/>
<dbReference type="Pfam" id="PF08843">
    <property type="entry name" value="AbiEii"/>
    <property type="match status" value="1"/>
</dbReference>
<name>A0A1G2MBR0_9BACT</name>
<evidence type="ECO:0008006" key="3">
    <source>
        <dbReference type="Google" id="ProtNLM"/>
    </source>
</evidence>
<dbReference type="Gene3D" id="3.10.450.620">
    <property type="entry name" value="JHP933, nucleotidyltransferase-like core domain"/>
    <property type="match status" value="1"/>
</dbReference>
<evidence type="ECO:0000313" key="1">
    <source>
        <dbReference type="EMBL" id="OHA21144.1"/>
    </source>
</evidence>
<accession>A0A1G2MBR0</accession>
<organism evidence="1 2">
    <name type="scientific">Candidatus Taylorbacteria bacterium RIFCSPHIGHO2_02_49_25</name>
    <dbReference type="NCBI Taxonomy" id="1802305"/>
    <lineage>
        <taxon>Bacteria</taxon>
        <taxon>Candidatus Tayloriibacteriota</taxon>
    </lineage>
</organism>
<sequence length="219" mass="25665">MPSILSKNQTKILSLLSKEKLLADSFYLSGGTALAEFYLQHRISEDLDFFSEKEFEPMFISSTFKKIQAASGIVKVNYEQSFNRNLFFLELKDDTIKTEFIYFPFARIESKKKLGDLCIDSLIDIAVNKVFTIYQKPRSRDFIDLYCILMQEKSWSIDMLVEKAQIKFDNYLNPLQLSSQFVKAEVLKDYPNMIQKIDEKEWQSFFMKEAKRLAASKLE</sequence>
<protein>
    <recommendedName>
        <fullName evidence="3">Nucleotidyl transferase AbiEii/AbiGii toxin family protein</fullName>
    </recommendedName>
</protein>
<gene>
    <name evidence="1" type="ORF">A2W52_00680</name>
</gene>
<dbReference type="EMBL" id="MHRJ01000051">
    <property type="protein sequence ID" value="OHA21144.1"/>
    <property type="molecule type" value="Genomic_DNA"/>
</dbReference>